<keyword evidence="2" id="KW-0732">Signal</keyword>
<name>A0A916ZTM9_9SPHN</name>
<feature type="chain" id="PRO_5037021917" evidence="2">
    <location>
        <begin position="20"/>
        <end position="88"/>
    </location>
</feature>
<feature type="region of interest" description="Disordered" evidence="1">
    <location>
        <begin position="19"/>
        <end position="48"/>
    </location>
</feature>
<accession>A0A916ZTM9</accession>
<keyword evidence="4" id="KW-1185">Reference proteome</keyword>
<reference evidence="3" key="2">
    <citation type="submission" date="2020-09" db="EMBL/GenBank/DDBJ databases">
        <authorList>
            <person name="Sun Q."/>
            <person name="Zhou Y."/>
        </authorList>
    </citation>
    <scope>NUCLEOTIDE SEQUENCE</scope>
    <source>
        <strain evidence="3">CGMCC 1.15519</strain>
    </source>
</reference>
<evidence type="ECO:0000256" key="2">
    <source>
        <dbReference type="SAM" id="SignalP"/>
    </source>
</evidence>
<evidence type="ECO:0000313" key="4">
    <source>
        <dbReference type="Proteomes" id="UP000635071"/>
    </source>
</evidence>
<gene>
    <name evidence="3" type="ORF">GCM10011529_16700</name>
</gene>
<dbReference type="Proteomes" id="UP000635071">
    <property type="component" value="Unassembled WGS sequence"/>
</dbReference>
<comment type="caution">
    <text evidence="3">The sequence shown here is derived from an EMBL/GenBank/DDBJ whole genome shotgun (WGS) entry which is preliminary data.</text>
</comment>
<dbReference type="AlphaFoldDB" id="A0A916ZTM9"/>
<evidence type="ECO:0000256" key="1">
    <source>
        <dbReference type="SAM" id="MobiDB-lite"/>
    </source>
</evidence>
<dbReference type="RefSeq" id="WP_188762491.1">
    <property type="nucleotide sequence ID" value="NZ_BMJM01000005.1"/>
</dbReference>
<reference evidence="3" key="1">
    <citation type="journal article" date="2014" name="Int. J. Syst. Evol. Microbiol.">
        <title>Complete genome sequence of Corynebacterium casei LMG S-19264T (=DSM 44701T), isolated from a smear-ripened cheese.</title>
        <authorList>
            <consortium name="US DOE Joint Genome Institute (JGI-PGF)"/>
            <person name="Walter F."/>
            <person name="Albersmeier A."/>
            <person name="Kalinowski J."/>
            <person name="Ruckert C."/>
        </authorList>
    </citation>
    <scope>NUCLEOTIDE SEQUENCE</scope>
    <source>
        <strain evidence="3">CGMCC 1.15519</strain>
    </source>
</reference>
<feature type="signal peptide" evidence="2">
    <location>
        <begin position="1"/>
        <end position="19"/>
    </location>
</feature>
<proteinExistence type="predicted"/>
<protein>
    <submittedName>
        <fullName evidence="3">Uncharacterized protein</fullName>
    </submittedName>
</protein>
<organism evidence="3 4">
    <name type="scientific">Sandarakinorhabdus glacialis</name>
    <dbReference type="NCBI Taxonomy" id="1614636"/>
    <lineage>
        <taxon>Bacteria</taxon>
        <taxon>Pseudomonadati</taxon>
        <taxon>Pseudomonadota</taxon>
        <taxon>Alphaproteobacteria</taxon>
        <taxon>Sphingomonadales</taxon>
        <taxon>Sphingosinicellaceae</taxon>
        <taxon>Sandarakinorhabdus</taxon>
    </lineage>
</organism>
<dbReference type="EMBL" id="BMJM01000005">
    <property type="protein sequence ID" value="GGE11003.1"/>
    <property type="molecule type" value="Genomic_DNA"/>
</dbReference>
<evidence type="ECO:0000313" key="3">
    <source>
        <dbReference type="EMBL" id="GGE11003.1"/>
    </source>
</evidence>
<sequence length="88" mass="8859">MNIIMTIAAAALLATGAGAQVSGPAAPATESMQPAPPMDSTTPVDAAPAGAAIETLVQHDGKWWNGDRKATKAEISEYKKAKKAGSPG</sequence>